<feature type="region of interest" description="Disordered" evidence="1">
    <location>
        <begin position="23"/>
        <end position="93"/>
    </location>
</feature>
<reference evidence="3 4" key="1">
    <citation type="submission" date="2020-05" db="EMBL/GenBank/DDBJ databases">
        <title>WGS assembly of Panicum virgatum.</title>
        <authorList>
            <person name="Lovell J.T."/>
            <person name="Jenkins J."/>
            <person name="Shu S."/>
            <person name="Juenger T.E."/>
            <person name="Schmutz J."/>
        </authorList>
    </citation>
    <scope>NUCLEOTIDE SEQUENCE [LARGE SCALE GENOMIC DNA]</scope>
    <source>
        <strain evidence="4">cv. AP13</strain>
    </source>
</reference>
<keyword evidence="2" id="KW-0732">Signal</keyword>
<feature type="compositionally biased region" description="Basic residues" evidence="1">
    <location>
        <begin position="74"/>
        <end position="83"/>
    </location>
</feature>
<comment type="caution">
    <text evidence="3">The sequence shown here is derived from an EMBL/GenBank/DDBJ whole genome shotgun (WGS) entry which is preliminary data.</text>
</comment>
<feature type="chain" id="PRO_5035934012" description="Secreted protein" evidence="2">
    <location>
        <begin position="20"/>
        <end position="117"/>
    </location>
</feature>
<evidence type="ECO:0000313" key="4">
    <source>
        <dbReference type="Proteomes" id="UP000823388"/>
    </source>
</evidence>
<name>A0A8T0XIK0_PANVG</name>
<keyword evidence="4" id="KW-1185">Reference proteome</keyword>
<accession>A0A8T0XIK0</accession>
<dbReference type="Proteomes" id="UP000823388">
    <property type="component" value="Chromosome 1K"/>
</dbReference>
<dbReference type="AlphaFoldDB" id="A0A8T0XIK0"/>
<sequence>MATSCLLVFFCLAATVVVAARQRRRPLLAPQRRPSGSAARSTSCPGRQGRSGPVMAPHRGAWGAPGAAGEYARRARRGPRPRPPRSLLPPATHRNDARCCCRVFYFFKSRGKKEDPV</sequence>
<feature type="signal peptide" evidence="2">
    <location>
        <begin position="1"/>
        <end position="19"/>
    </location>
</feature>
<evidence type="ECO:0008006" key="5">
    <source>
        <dbReference type="Google" id="ProtNLM"/>
    </source>
</evidence>
<organism evidence="3 4">
    <name type="scientific">Panicum virgatum</name>
    <name type="common">Blackwell switchgrass</name>
    <dbReference type="NCBI Taxonomy" id="38727"/>
    <lineage>
        <taxon>Eukaryota</taxon>
        <taxon>Viridiplantae</taxon>
        <taxon>Streptophyta</taxon>
        <taxon>Embryophyta</taxon>
        <taxon>Tracheophyta</taxon>
        <taxon>Spermatophyta</taxon>
        <taxon>Magnoliopsida</taxon>
        <taxon>Liliopsida</taxon>
        <taxon>Poales</taxon>
        <taxon>Poaceae</taxon>
        <taxon>PACMAD clade</taxon>
        <taxon>Panicoideae</taxon>
        <taxon>Panicodae</taxon>
        <taxon>Paniceae</taxon>
        <taxon>Panicinae</taxon>
        <taxon>Panicum</taxon>
        <taxon>Panicum sect. Hiantes</taxon>
    </lineage>
</organism>
<evidence type="ECO:0000256" key="1">
    <source>
        <dbReference type="SAM" id="MobiDB-lite"/>
    </source>
</evidence>
<evidence type="ECO:0000256" key="2">
    <source>
        <dbReference type="SAM" id="SignalP"/>
    </source>
</evidence>
<evidence type="ECO:0000313" key="3">
    <source>
        <dbReference type="EMBL" id="KAG2657144.1"/>
    </source>
</evidence>
<dbReference type="EMBL" id="CM029037">
    <property type="protein sequence ID" value="KAG2657144.1"/>
    <property type="molecule type" value="Genomic_DNA"/>
</dbReference>
<gene>
    <name evidence="3" type="ORF">PVAP13_1KG191200</name>
</gene>
<proteinExistence type="predicted"/>
<protein>
    <recommendedName>
        <fullName evidence="5">Secreted protein</fullName>
    </recommendedName>
</protein>